<reference evidence="2" key="2">
    <citation type="submission" date="2020-10" db="EMBL/GenBank/DDBJ databases">
        <title>Enrichment of novel Verrucomicrobia, Bacteroidetes and Krumholzibacteria in an oxygen-limited, methane- and iron-fed bioreactor inoculated with Bothnian Sea sediments.</title>
        <authorList>
            <person name="Martins P.D."/>
            <person name="de Jong A."/>
            <person name="Lenstra W.K."/>
            <person name="van Helmond N.A.G.M."/>
            <person name="Slomp C.P."/>
            <person name="Jetten M.S.M."/>
            <person name="Welte C.U."/>
            <person name="Rasigraf O."/>
        </authorList>
    </citation>
    <scope>NUCLEOTIDE SEQUENCE</scope>
    <source>
        <strain evidence="2">MAG47</strain>
    </source>
</reference>
<comment type="caution">
    <text evidence="2">The sequence shown here is derived from an EMBL/GenBank/DDBJ whole genome shotgun (WGS) entry which is preliminary data.</text>
</comment>
<feature type="non-terminal residue" evidence="2">
    <location>
        <position position="181"/>
    </location>
</feature>
<keyword evidence="1" id="KW-0472">Membrane</keyword>
<sequence length="181" mass="19818">MPDPAERIVPERKRPGVLGLLAGLGSIIIGGVLSVAFVYLGLSSIGVIHPLAPLSVDRSTEIDRLEPATGDSGNTDQLLVRLCRAGPHYVSECPLLREHICNQPAVESAMRKLRERNDHPTAARLGTEFLENCDLEETIGLLTAQAFYRVTDFEAALRTIDRFPEQAAGYADYASWRGFTN</sequence>
<keyword evidence="1" id="KW-1133">Transmembrane helix</keyword>
<dbReference type="Proteomes" id="UP000642265">
    <property type="component" value="Unassembled WGS sequence"/>
</dbReference>
<accession>A0A8I0N6U8</accession>
<proteinExistence type="predicted"/>
<name>A0A8I0N6U8_BRUAN</name>
<protein>
    <submittedName>
        <fullName evidence="2">Uncharacterized protein</fullName>
    </submittedName>
</protein>
<keyword evidence="1" id="KW-0812">Transmembrane</keyword>
<evidence type="ECO:0000313" key="3">
    <source>
        <dbReference type="Proteomes" id="UP000642265"/>
    </source>
</evidence>
<gene>
    <name evidence="2" type="ORF">IH622_12695</name>
</gene>
<dbReference type="AlphaFoldDB" id="A0A8I0N6U8"/>
<feature type="transmembrane region" description="Helical" evidence="1">
    <location>
        <begin position="20"/>
        <end position="42"/>
    </location>
</feature>
<organism evidence="2 3">
    <name type="scientific">Brucella anthropi</name>
    <name type="common">Ochrobactrum anthropi</name>
    <dbReference type="NCBI Taxonomy" id="529"/>
    <lineage>
        <taxon>Bacteria</taxon>
        <taxon>Pseudomonadati</taxon>
        <taxon>Pseudomonadota</taxon>
        <taxon>Alphaproteobacteria</taxon>
        <taxon>Hyphomicrobiales</taxon>
        <taxon>Brucellaceae</taxon>
        <taxon>Brucella/Ochrobactrum group</taxon>
        <taxon>Brucella</taxon>
    </lineage>
</organism>
<reference evidence="2" key="1">
    <citation type="submission" date="2020-09" db="EMBL/GenBank/DDBJ databases">
        <authorList>
            <person name="Dalcin Martins P."/>
        </authorList>
    </citation>
    <scope>NUCLEOTIDE SEQUENCE</scope>
    <source>
        <strain evidence="2">MAG47</strain>
    </source>
</reference>
<evidence type="ECO:0000313" key="2">
    <source>
        <dbReference type="EMBL" id="MBE0561653.1"/>
    </source>
</evidence>
<evidence type="ECO:0000256" key="1">
    <source>
        <dbReference type="SAM" id="Phobius"/>
    </source>
</evidence>
<dbReference type="EMBL" id="JACZKO010000035">
    <property type="protein sequence ID" value="MBE0561653.1"/>
    <property type="molecule type" value="Genomic_DNA"/>
</dbReference>